<organism evidence="1 2">
    <name type="scientific">Thermoanaerobaculum aquaticum</name>
    <dbReference type="NCBI Taxonomy" id="1312852"/>
    <lineage>
        <taxon>Bacteria</taxon>
        <taxon>Pseudomonadati</taxon>
        <taxon>Acidobacteriota</taxon>
        <taxon>Thermoanaerobaculia</taxon>
        <taxon>Thermoanaerobaculales</taxon>
        <taxon>Thermoanaerobaculaceae</taxon>
        <taxon>Thermoanaerobaculum</taxon>
    </lineage>
</organism>
<sequence>MNQQALPTSDQLKSLLRQGIFAVQQRDWEEAYEVLGEALDGYRQRGEKIPALVLSYYALALGMHTHKFKQAIEFCQSALTTEPARVEHYANLAQLYVAAGFRRKAVEAISRGLDVDGTYPRLLQLRATLGWRRPPVIRSLSRDHWLNIFLGKVRHAINPPKLEVVTVKRSKKGTSAGPH</sequence>
<comment type="caution">
    <text evidence="1">The sequence shown here is derived from an EMBL/GenBank/DDBJ whole genome shotgun (WGS) entry which is preliminary data.</text>
</comment>
<dbReference type="Proteomes" id="UP000027284">
    <property type="component" value="Unassembled WGS sequence"/>
</dbReference>
<dbReference type="Pfam" id="PF14559">
    <property type="entry name" value="TPR_19"/>
    <property type="match status" value="1"/>
</dbReference>
<name>A0A062XVU8_9BACT</name>
<dbReference type="AlphaFoldDB" id="A0A062XVU8"/>
<evidence type="ECO:0000313" key="2">
    <source>
        <dbReference type="Proteomes" id="UP000027284"/>
    </source>
</evidence>
<dbReference type="RefSeq" id="WP_038049332.1">
    <property type="nucleotide sequence ID" value="NZ_JMFG01000020.1"/>
</dbReference>
<dbReference type="OrthoDB" id="5398227at2"/>
<reference evidence="1 2" key="1">
    <citation type="submission" date="2014-04" db="EMBL/GenBank/DDBJ databases">
        <title>The Genome Sequence of Thermoanaerobaculum aquaticum MP-01, The First Cultivated Group 23 Acidobacterium.</title>
        <authorList>
            <person name="Stamps B.W."/>
            <person name="Losey N.A."/>
            <person name="Lawson P.A."/>
            <person name="Stevenson B.S."/>
        </authorList>
    </citation>
    <scope>NUCLEOTIDE SEQUENCE [LARGE SCALE GENOMIC DNA]</scope>
    <source>
        <strain evidence="1 2">MP-01</strain>
    </source>
</reference>
<protein>
    <submittedName>
        <fullName evidence="1">Uncharacterized protein</fullName>
    </submittedName>
</protein>
<dbReference type="InterPro" id="IPR011990">
    <property type="entry name" value="TPR-like_helical_dom_sf"/>
</dbReference>
<dbReference type="EMBL" id="JMFG01000020">
    <property type="protein sequence ID" value="KDA53514.1"/>
    <property type="molecule type" value="Genomic_DNA"/>
</dbReference>
<dbReference type="SUPFAM" id="SSF48452">
    <property type="entry name" value="TPR-like"/>
    <property type="match status" value="1"/>
</dbReference>
<proteinExistence type="predicted"/>
<gene>
    <name evidence="1" type="ORF">EG19_04715</name>
</gene>
<evidence type="ECO:0000313" key="1">
    <source>
        <dbReference type="EMBL" id="KDA53514.1"/>
    </source>
</evidence>
<dbReference type="STRING" id="1312852.EG19_04715"/>
<accession>A0A062XVU8</accession>
<keyword evidence="2" id="KW-1185">Reference proteome</keyword>
<dbReference type="Gene3D" id="1.25.40.10">
    <property type="entry name" value="Tetratricopeptide repeat domain"/>
    <property type="match status" value="1"/>
</dbReference>